<keyword evidence="3" id="KW-0804">Transcription</keyword>
<evidence type="ECO:0008006" key="8">
    <source>
        <dbReference type="Google" id="ProtNLM"/>
    </source>
</evidence>
<dbReference type="OrthoDB" id="6275927at2759"/>
<dbReference type="CDD" id="cd07976">
    <property type="entry name" value="TFIIA_alpha_beta_like"/>
    <property type="match status" value="1"/>
</dbReference>
<dbReference type="InterPro" id="IPR009088">
    <property type="entry name" value="TFIIA_b-brl"/>
</dbReference>
<proteinExistence type="inferred from homology"/>
<organism evidence="6 7">
    <name type="scientific">Apostasia shenzhenica</name>
    <dbReference type="NCBI Taxonomy" id="1088818"/>
    <lineage>
        <taxon>Eukaryota</taxon>
        <taxon>Viridiplantae</taxon>
        <taxon>Streptophyta</taxon>
        <taxon>Embryophyta</taxon>
        <taxon>Tracheophyta</taxon>
        <taxon>Spermatophyta</taxon>
        <taxon>Magnoliopsida</taxon>
        <taxon>Liliopsida</taxon>
        <taxon>Asparagales</taxon>
        <taxon>Orchidaceae</taxon>
        <taxon>Apostasioideae</taxon>
        <taxon>Apostasia</taxon>
    </lineage>
</organism>
<dbReference type="SMART" id="SM01371">
    <property type="entry name" value="TFIIA"/>
    <property type="match status" value="1"/>
</dbReference>
<dbReference type="AlphaFoldDB" id="A0A2I0B610"/>
<dbReference type="PANTHER" id="PTHR12694">
    <property type="entry name" value="TRANSCRIPTION INITIATION FACTOR IIA SUBUNIT 1"/>
    <property type="match status" value="1"/>
</dbReference>
<protein>
    <recommendedName>
        <fullName evidence="8">Transcription initiation factor IIA large subunit</fullName>
    </recommendedName>
</protein>
<evidence type="ECO:0000256" key="3">
    <source>
        <dbReference type="ARBA" id="ARBA00023163"/>
    </source>
</evidence>
<dbReference type="PANTHER" id="PTHR12694:SF8">
    <property type="entry name" value="TRANSCRIPTION INITIATION FACTOR IIA SUBUNIT 1"/>
    <property type="match status" value="1"/>
</dbReference>
<evidence type="ECO:0000256" key="4">
    <source>
        <dbReference type="ARBA" id="ARBA00023242"/>
    </source>
</evidence>
<evidence type="ECO:0000313" key="6">
    <source>
        <dbReference type="EMBL" id="PKA63222.1"/>
    </source>
</evidence>
<comment type="similarity">
    <text evidence="2">Belongs to the TFIIA subunit 1 family.</text>
</comment>
<keyword evidence="4" id="KW-0539">Nucleus</keyword>
<dbReference type="EMBL" id="KZ451909">
    <property type="protein sequence ID" value="PKA63222.1"/>
    <property type="molecule type" value="Genomic_DNA"/>
</dbReference>
<dbReference type="FunFam" id="2.30.18.10:FF:000005">
    <property type="entry name" value="transcription initiation factor IIA large subunit"/>
    <property type="match status" value="1"/>
</dbReference>
<name>A0A2I0B610_9ASPA</name>
<sequence>MPLILPGIESISARISRKISASPPLPLLRPPDRRGGSMAGSVSSIYLQVIDDVISKVKEEFITSGAGESVLGELQAIWEAKMIHYSALSPNMERPSHTKPTVPITPVHDLNVPPVEEYETPTAEMLFPPTPLQTPVPQTPVQTPFPGADQIYNIPTGSSDYAQATDVLNGGDIKAGRTNPYMQLPSPWMSQRPLGVDVNVAYVEGRDEADRGVPHQQTTQDFFMMPSGKRKRDDYVPHLASGGYMPQQDVNEDVIIERFLPKISAAGLGSKIATNKETRATPSLPQLDGVHDEYDDIFHFQRVANEDYNTPTPAEHVYLRAPTPSIGTLKPNKSDADDEEPPLNEDDDDDNDSDDFDHGEEEQSTQHLVLAQFDKVTRTKSRWKCTLKDGIMHINNRDILFNKANGEFNF</sequence>
<evidence type="ECO:0000313" key="7">
    <source>
        <dbReference type="Proteomes" id="UP000236161"/>
    </source>
</evidence>
<dbReference type="GO" id="GO:0006367">
    <property type="term" value="P:transcription initiation at RNA polymerase II promoter"/>
    <property type="evidence" value="ECO:0007669"/>
    <property type="project" value="InterPro"/>
</dbReference>
<dbReference type="InterPro" id="IPR004855">
    <property type="entry name" value="TFIIA_asu/bsu"/>
</dbReference>
<dbReference type="Proteomes" id="UP000236161">
    <property type="component" value="Unassembled WGS sequence"/>
</dbReference>
<gene>
    <name evidence="6" type="ORF">AXF42_Ash017690</name>
</gene>
<dbReference type="Gene3D" id="1.10.287.100">
    <property type="match status" value="1"/>
</dbReference>
<dbReference type="Gene3D" id="2.30.18.10">
    <property type="entry name" value="Transcription factor IIA (TFIIA), beta-barrel domain"/>
    <property type="match status" value="1"/>
</dbReference>
<evidence type="ECO:0000256" key="2">
    <source>
        <dbReference type="ARBA" id="ARBA00010059"/>
    </source>
</evidence>
<dbReference type="GO" id="GO:0005672">
    <property type="term" value="C:transcription factor TFIIA complex"/>
    <property type="evidence" value="ECO:0007669"/>
    <property type="project" value="InterPro"/>
</dbReference>
<comment type="subcellular location">
    <subcellularLocation>
        <location evidence="1">Nucleus</location>
    </subcellularLocation>
</comment>
<dbReference type="Pfam" id="PF03153">
    <property type="entry name" value="TFIIA"/>
    <property type="match status" value="2"/>
</dbReference>
<dbReference type="STRING" id="1088818.A0A2I0B610"/>
<feature type="region of interest" description="Disordered" evidence="5">
    <location>
        <begin position="309"/>
        <end position="367"/>
    </location>
</feature>
<dbReference type="SUPFAM" id="SSF47396">
    <property type="entry name" value="Transcription factor IIA (TFIIA), alpha-helical domain"/>
    <property type="match status" value="1"/>
</dbReference>
<keyword evidence="7" id="KW-1185">Reference proteome</keyword>
<evidence type="ECO:0000256" key="5">
    <source>
        <dbReference type="SAM" id="MobiDB-lite"/>
    </source>
</evidence>
<dbReference type="SUPFAM" id="SSF50784">
    <property type="entry name" value="Transcription factor IIA (TFIIA), beta-barrel domain"/>
    <property type="match status" value="1"/>
</dbReference>
<accession>A0A2I0B610</accession>
<feature type="compositionally biased region" description="Acidic residues" evidence="5">
    <location>
        <begin position="336"/>
        <end position="363"/>
    </location>
</feature>
<evidence type="ECO:0000256" key="1">
    <source>
        <dbReference type="ARBA" id="ARBA00004123"/>
    </source>
</evidence>
<reference evidence="6 7" key="1">
    <citation type="journal article" date="2017" name="Nature">
        <title>The Apostasia genome and the evolution of orchids.</title>
        <authorList>
            <person name="Zhang G.Q."/>
            <person name="Liu K.W."/>
            <person name="Li Z."/>
            <person name="Lohaus R."/>
            <person name="Hsiao Y.Y."/>
            <person name="Niu S.C."/>
            <person name="Wang J.Y."/>
            <person name="Lin Y.C."/>
            <person name="Xu Q."/>
            <person name="Chen L.J."/>
            <person name="Yoshida K."/>
            <person name="Fujiwara S."/>
            <person name="Wang Z.W."/>
            <person name="Zhang Y.Q."/>
            <person name="Mitsuda N."/>
            <person name="Wang M."/>
            <person name="Liu G.H."/>
            <person name="Pecoraro L."/>
            <person name="Huang H.X."/>
            <person name="Xiao X.J."/>
            <person name="Lin M."/>
            <person name="Wu X.Y."/>
            <person name="Wu W.L."/>
            <person name="Chen Y.Y."/>
            <person name="Chang S.B."/>
            <person name="Sakamoto S."/>
            <person name="Ohme-Takagi M."/>
            <person name="Yagi M."/>
            <person name="Zeng S.J."/>
            <person name="Shen C.Y."/>
            <person name="Yeh C.M."/>
            <person name="Luo Y.B."/>
            <person name="Tsai W.C."/>
            <person name="Van de Peer Y."/>
            <person name="Liu Z.J."/>
        </authorList>
    </citation>
    <scope>NUCLEOTIDE SEQUENCE [LARGE SCALE GENOMIC DNA]</scope>
    <source>
        <strain evidence="7">cv. Shenzhen</strain>
        <tissue evidence="6">Stem</tissue>
    </source>
</reference>